<evidence type="ECO:0008006" key="3">
    <source>
        <dbReference type="Google" id="ProtNLM"/>
    </source>
</evidence>
<organism evidence="2">
    <name type="scientific">Streptomyces sp. R35</name>
    <dbReference type="NCBI Taxonomy" id="3238630"/>
    <lineage>
        <taxon>Bacteria</taxon>
        <taxon>Bacillati</taxon>
        <taxon>Actinomycetota</taxon>
        <taxon>Actinomycetes</taxon>
        <taxon>Kitasatosporales</taxon>
        <taxon>Streptomycetaceae</taxon>
        <taxon>Streptomyces</taxon>
    </lineage>
</organism>
<dbReference type="RefSeq" id="WP_369254480.1">
    <property type="nucleotide sequence ID" value="NZ_CP163440.1"/>
</dbReference>
<feature type="transmembrane region" description="Helical" evidence="1">
    <location>
        <begin position="102"/>
        <end position="120"/>
    </location>
</feature>
<dbReference type="EMBL" id="CP163440">
    <property type="protein sequence ID" value="XDQ59747.1"/>
    <property type="molecule type" value="Genomic_DNA"/>
</dbReference>
<gene>
    <name evidence="2" type="ORF">AB5J50_02550</name>
</gene>
<keyword evidence="1" id="KW-0472">Membrane</keyword>
<proteinExistence type="predicted"/>
<sequence length="175" mass="19736">MRTVWREIHLLRDFRPDQPRRYRMPYRVIAQYVGEFAASAAAWMATIYLLQVLLAWAGIWFISWLGNGSFGPWWLGLGTAGEITAIRGFRTTARDLLTPTKWVAPIVGTALWLLCLPGAWCSSKGLTTYWVPSLLGPSTFPIVLICQVVTRALVAVDFSRRLWFSDPTRYLGAAA</sequence>
<feature type="transmembrane region" description="Helical" evidence="1">
    <location>
        <begin position="28"/>
        <end position="61"/>
    </location>
</feature>
<keyword evidence="1" id="KW-0812">Transmembrane</keyword>
<name>A0AB39RWV2_9ACTN</name>
<keyword evidence="1" id="KW-1133">Transmembrane helix</keyword>
<feature type="transmembrane region" description="Helical" evidence="1">
    <location>
        <begin position="140"/>
        <end position="159"/>
    </location>
</feature>
<evidence type="ECO:0000256" key="1">
    <source>
        <dbReference type="SAM" id="Phobius"/>
    </source>
</evidence>
<dbReference type="AlphaFoldDB" id="A0AB39RWV2"/>
<reference evidence="2" key="1">
    <citation type="submission" date="2024-07" db="EMBL/GenBank/DDBJ databases">
        <authorList>
            <person name="Yu S.T."/>
        </authorList>
    </citation>
    <scope>NUCLEOTIDE SEQUENCE</scope>
    <source>
        <strain evidence="2">R35</strain>
    </source>
</reference>
<protein>
    <recommendedName>
        <fullName evidence="3">ABC transporter permease</fullName>
    </recommendedName>
</protein>
<accession>A0AB39RWV2</accession>
<evidence type="ECO:0000313" key="2">
    <source>
        <dbReference type="EMBL" id="XDQ59747.1"/>
    </source>
</evidence>